<evidence type="ECO:0000256" key="7">
    <source>
        <dbReference type="ARBA" id="ARBA00023002"/>
    </source>
</evidence>
<keyword evidence="8" id="KW-0408">Iron</keyword>
<evidence type="ECO:0000256" key="11">
    <source>
        <dbReference type="ARBA" id="ARBA00026011"/>
    </source>
</evidence>
<dbReference type="PANTHER" id="PTHR35113">
    <property type="entry name" value="FERREDOXIN-THIOREDOXIN REDUCTASE CATALYTIC CHAIN, CHLOROPLASTIC"/>
    <property type="match status" value="1"/>
</dbReference>
<keyword evidence="9" id="KW-0411">Iron-sulfur</keyword>
<evidence type="ECO:0000256" key="10">
    <source>
        <dbReference type="ARBA" id="ARBA00023157"/>
    </source>
</evidence>
<evidence type="ECO:0000256" key="13">
    <source>
        <dbReference type="ARBA" id="ARBA00048150"/>
    </source>
</evidence>
<evidence type="ECO:0000256" key="8">
    <source>
        <dbReference type="ARBA" id="ARBA00023004"/>
    </source>
</evidence>
<comment type="caution">
    <text evidence="14">The sequence shown here is derived from an EMBL/GenBank/DDBJ whole genome shotgun (WGS) entry which is preliminary data.</text>
</comment>
<dbReference type="PANTHER" id="PTHR35113:SF1">
    <property type="entry name" value="FERREDOXIN-THIOREDOXIN REDUCTASE CATALYTIC CHAIN, CHLOROPLASTIC"/>
    <property type="match status" value="1"/>
</dbReference>
<dbReference type="EMBL" id="PCUC01000070">
    <property type="protein sequence ID" value="PIQ07002.1"/>
    <property type="molecule type" value="Genomic_DNA"/>
</dbReference>
<dbReference type="InterPro" id="IPR004209">
    <property type="entry name" value="FTR_bsu"/>
</dbReference>
<sequence length="61" mass="7082">MVEGVVKSLLEREKKFEARYCPCRRITGNPEEDKKIICPCAYHRLEIERDGHCLCGLFVKA</sequence>
<dbReference type="GO" id="GO:0051539">
    <property type="term" value="F:4 iron, 4 sulfur cluster binding"/>
    <property type="evidence" value="ECO:0007669"/>
    <property type="project" value="UniProtKB-KW"/>
</dbReference>
<keyword evidence="5" id="KW-0004">4Fe-4S</keyword>
<evidence type="ECO:0000256" key="12">
    <source>
        <dbReference type="ARBA" id="ARBA00030295"/>
    </source>
</evidence>
<evidence type="ECO:0000256" key="3">
    <source>
        <dbReference type="ARBA" id="ARBA00007941"/>
    </source>
</evidence>
<evidence type="ECO:0000256" key="6">
    <source>
        <dbReference type="ARBA" id="ARBA00022723"/>
    </source>
</evidence>
<keyword evidence="7" id="KW-0560">Oxidoreductase</keyword>
<reference evidence="14 15" key="1">
    <citation type="submission" date="2017-09" db="EMBL/GenBank/DDBJ databases">
        <title>Depth-based differentiation of microbial function through sediment-hosted aquifers and enrichment of novel symbionts in the deep terrestrial subsurface.</title>
        <authorList>
            <person name="Probst A.J."/>
            <person name="Ladd B."/>
            <person name="Jarett J.K."/>
            <person name="Geller-Mcgrath D.E."/>
            <person name="Sieber C.M."/>
            <person name="Emerson J.B."/>
            <person name="Anantharaman K."/>
            <person name="Thomas B.C."/>
            <person name="Malmstrom R."/>
            <person name="Stieglmeier M."/>
            <person name="Klingl A."/>
            <person name="Woyke T."/>
            <person name="Ryan C.M."/>
            <person name="Banfield J.F."/>
        </authorList>
    </citation>
    <scope>NUCLEOTIDE SEQUENCE [LARGE SCALE GENOMIC DNA]</scope>
    <source>
        <strain evidence="14">CG18_big_fil_WC_8_21_14_2_50_37_10</strain>
    </source>
</reference>
<protein>
    <recommendedName>
        <fullName evidence="4">ferredoxin:thioredoxin reductase</fullName>
        <ecNumber evidence="4">1.8.7.2</ecNumber>
    </recommendedName>
    <alternativeName>
        <fullName evidence="12">Ferredoxin-thioredoxin reductase subunit B</fullName>
    </alternativeName>
</protein>
<dbReference type="SUPFAM" id="SSF57662">
    <property type="entry name" value="Ferredoxin thioredoxin reductase (FTR), catalytic beta chain"/>
    <property type="match status" value="1"/>
</dbReference>
<comment type="subunit">
    <text evidence="11">Heterodimer of subunit A (variable subunit) and subunit B (catalytic subunit). Heterodimeric FTR forms a complex with ferredoxin and thioredoxin.</text>
</comment>
<dbReference type="Proteomes" id="UP000230778">
    <property type="component" value="Unassembled WGS sequence"/>
</dbReference>
<gene>
    <name evidence="14" type="ORF">COW72_01350</name>
</gene>
<proteinExistence type="inferred from homology"/>
<name>A0A2H0FK64_9BACT</name>
<evidence type="ECO:0000256" key="1">
    <source>
        <dbReference type="ARBA" id="ARBA00001966"/>
    </source>
</evidence>
<dbReference type="Pfam" id="PF02943">
    <property type="entry name" value="FeThRed_B"/>
    <property type="match status" value="1"/>
</dbReference>
<evidence type="ECO:0000256" key="9">
    <source>
        <dbReference type="ARBA" id="ARBA00023014"/>
    </source>
</evidence>
<organism evidence="14 15">
    <name type="scientific">Candidatus Nealsonbacteria bacterium CG18_big_fil_WC_8_21_14_2_50_37_10</name>
    <dbReference type="NCBI Taxonomy" id="1974717"/>
    <lineage>
        <taxon>Bacteria</taxon>
        <taxon>Candidatus Nealsoniibacteriota</taxon>
    </lineage>
</organism>
<evidence type="ECO:0000256" key="5">
    <source>
        <dbReference type="ARBA" id="ARBA00022485"/>
    </source>
</evidence>
<dbReference type="GO" id="GO:0016730">
    <property type="term" value="F:oxidoreductase activity, acting on iron-sulfur proteins as donors"/>
    <property type="evidence" value="ECO:0007669"/>
    <property type="project" value="InterPro"/>
</dbReference>
<comment type="catalytic activity">
    <reaction evidence="13">
        <text>[thioredoxin]-disulfide + 2 reduced [2Fe-2S]-[ferredoxin] + 2 H(+) = [thioredoxin]-dithiol + 2 oxidized [2Fe-2S]-[ferredoxin]</text>
        <dbReference type="Rhea" id="RHEA:42336"/>
        <dbReference type="Rhea" id="RHEA-COMP:10000"/>
        <dbReference type="Rhea" id="RHEA-COMP:10001"/>
        <dbReference type="Rhea" id="RHEA-COMP:10698"/>
        <dbReference type="Rhea" id="RHEA-COMP:10700"/>
        <dbReference type="ChEBI" id="CHEBI:15378"/>
        <dbReference type="ChEBI" id="CHEBI:29950"/>
        <dbReference type="ChEBI" id="CHEBI:33737"/>
        <dbReference type="ChEBI" id="CHEBI:33738"/>
        <dbReference type="ChEBI" id="CHEBI:50058"/>
        <dbReference type="EC" id="1.8.7.2"/>
    </reaction>
</comment>
<evidence type="ECO:0000313" key="14">
    <source>
        <dbReference type="EMBL" id="PIQ07002.1"/>
    </source>
</evidence>
<keyword evidence="6" id="KW-0479">Metal-binding</keyword>
<dbReference type="Gene3D" id="3.90.460.10">
    <property type="entry name" value="Ferredoxin thioredoxin reductase catalytic beta subunit"/>
    <property type="match status" value="1"/>
</dbReference>
<accession>A0A2H0FK64</accession>
<comment type="similarity">
    <text evidence="3">Belongs to the ferredoxin thioredoxin reductase beta subunit family.</text>
</comment>
<dbReference type="InterPro" id="IPR036644">
    <property type="entry name" value="FTR_bsu_sf"/>
</dbReference>
<comment type="function">
    <text evidence="2">Catalytic subunit of the ferredoxin-thioredoxin reductase (FTR), which catalyzes the two-electron reduction of thioredoxins by the electrons provided by reduced ferredoxin.</text>
</comment>
<dbReference type="GO" id="GO:0046872">
    <property type="term" value="F:metal ion binding"/>
    <property type="evidence" value="ECO:0007669"/>
    <property type="project" value="UniProtKB-KW"/>
</dbReference>
<evidence type="ECO:0000256" key="4">
    <source>
        <dbReference type="ARBA" id="ARBA00012358"/>
    </source>
</evidence>
<evidence type="ECO:0000313" key="15">
    <source>
        <dbReference type="Proteomes" id="UP000230778"/>
    </source>
</evidence>
<dbReference type="EC" id="1.8.7.2" evidence="4"/>
<dbReference type="AlphaFoldDB" id="A0A2H0FK64"/>
<comment type="cofactor">
    <cofactor evidence="1">
        <name>[4Fe-4S] cluster</name>
        <dbReference type="ChEBI" id="CHEBI:49883"/>
    </cofactor>
</comment>
<evidence type="ECO:0000256" key="2">
    <source>
        <dbReference type="ARBA" id="ARBA00003945"/>
    </source>
</evidence>
<keyword evidence="10" id="KW-1015">Disulfide bond</keyword>